<keyword evidence="2" id="KW-1185">Reference proteome</keyword>
<name>A0ABY4VDK5_9GAMM</name>
<accession>A0ABY4VDK5</accession>
<dbReference type="RefSeq" id="WP_252084716.1">
    <property type="nucleotide sequence ID" value="NZ_CP092418.1"/>
</dbReference>
<dbReference type="Proteomes" id="UP001055658">
    <property type="component" value="Chromosome"/>
</dbReference>
<evidence type="ECO:0000313" key="1">
    <source>
        <dbReference type="EMBL" id="USD22357.1"/>
    </source>
</evidence>
<sequence length="98" mass="11636">MYKEPWSDINEYVESHSKALQRELFKELSKDHCLYGIELQALAKREDQDDILLTDQSAFYIVHLTWSGKEEEAPYPRTEKFSTMEELQVRLDSDSEDF</sequence>
<protein>
    <submittedName>
        <fullName evidence="1">Uncharacterized protein</fullName>
    </submittedName>
</protein>
<organism evidence="1 2">
    <name type="scientific">Microbulbifer variabilis</name>
    <dbReference type="NCBI Taxonomy" id="266805"/>
    <lineage>
        <taxon>Bacteria</taxon>
        <taxon>Pseudomonadati</taxon>
        <taxon>Pseudomonadota</taxon>
        <taxon>Gammaproteobacteria</taxon>
        <taxon>Cellvibrionales</taxon>
        <taxon>Microbulbiferaceae</taxon>
        <taxon>Microbulbifer</taxon>
    </lineage>
</organism>
<evidence type="ECO:0000313" key="2">
    <source>
        <dbReference type="Proteomes" id="UP001055658"/>
    </source>
</evidence>
<dbReference type="EMBL" id="CP092418">
    <property type="protein sequence ID" value="USD22357.1"/>
    <property type="molecule type" value="Genomic_DNA"/>
</dbReference>
<gene>
    <name evidence="1" type="ORF">MJO52_04290</name>
</gene>
<reference evidence="1" key="1">
    <citation type="submission" date="2022-02" db="EMBL/GenBank/DDBJ databases">
        <title>Coral-associated bacteria.</title>
        <authorList>
            <person name="Tang K."/>
            <person name="Wang X."/>
        </authorList>
    </citation>
    <scope>NUCLEOTIDE SEQUENCE</scope>
    <source>
        <strain evidence="1">SCSIO 43006</strain>
    </source>
</reference>
<proteinExistence type="predicted"/>